<reference evidence="2" key="1">
    <citation type="submission" date="2018-11" db="EMBL/GenBank/DDBJ databases">
        <title>Chitinophaga lutea sp.nov., isolate from arsenic contaminated soil.</title>
        <authorList>
            <person name="Zong Y."/>
        </authorList>
    </citation>
    <scope>NUCLEOTIDE SEQUENCE [LARGE SCALE GENOMIC DNA]</scope>
    <source>
        <strain evidence="2">YLT18</strain>
    </source>
</reference>
<evidence type="ECO:0000313" key="2">
    <source>
        <dbReference type="Proteomes" id="UP000279089"/>
    </source>
</evidence>
<dbReference type="Pfam" id="PF06224">
    <property type="entry name" value="AlkZ-like"/>
    <property type="match status" value="1"/>
</dbReference>
<protein>
    <submittedName>
        <fullName evidence="1">Winged helix DNA-binding domain-containing protein</fullName>
    </submittedName>
</protein>
<keyword evidence="2" id="KW-1185">Reference proteome</keyword>
<dbReference type="InterPro" id="IPR009351">
    <property type="entry name" value="AlkZ-like"/>
</dbReference>
<gene>
    <name evidence="1" type="ORF">EG028_24185</name>
</gene>
<dbReference type="PANTHER" id="PTHR38479:SF2">
    <property type="entry name" value="WINGED HELIX DNA-BINDING DOMAIN-CONTAINING PROTEIN"/>
    <property type="match status" value="1"/>
</dbReference>
<proteinExistence type="predicted"/>
<organism evidence="1 2">
    <name type="scientific">Chitinophaga barathri</name>
    <dbReference type="NCBI Taxonomy" id="1647451"/>
    <lineage>
        <taxon>Bacteria</taxon>
        <taxon>Pseudomonadati</taxon>
        <taxon>Bacteroidota</taxon>
        <taxon>Chitinophagia</taxon>
        <taxon>Chitinophagales</taxon>
        <taxon>Chitinophagaceae</taxon>
        <taxon>Chitinophaga</taxon>
    </lineage>
</organism>
<dbReference type="GO" id="GO:0003677">
    <property type="term" value="F:DNA binding"/>
    <property type="evidence" value="ECO:0007669"/>
    <property type="project" value="UniProtKB-KW"/>
</dbReference>
<dbReference type="Proteomes" id="UP000279089">
    <property type="component" value="Unassembled WGS sequence"/>
</dbReference>
<accession>A0A3N4M9Q3</accession>
<dbReference type="EMBL" id="RMBX01000015">
    <property type="protein sequence ID" value="RPD38376.1"/>
    <property type="molecule type" value="Genomic_DNA"/>
</dbReference>
<keyword evidence="1" id="KW-0238">DNA-binding</keyword>
<evidence type="ECO:0000313" key="1">
    <source>
        <dbReference type="EMBL" id="RPD38376.1"/>
    </source>
</evidence>
<dbReference type="OrthoDB" id="2210247at2"/>
<sequence>MLSGTIPSSRYKQLSISAYTKINIISKGMTIADILQLRLEQQYITKPFTGKAPGLASHLCAMQAQDYAAAKWAMGLRMPGFTDEMADAAFADKSLIRTYSVRSTIHIVHPEDARWLIALTRDRFVSTSASLNRKLELDEKTLLKSTTIIRDALTGGKELTRDELKLLLEKKKINCESQRLNHMLYRAGMDQVLCFGKRRGKEFTYALLDDYVPAGKKIPQQEALSRLALRFITGHGPATAQDFSWWSGHPVTACKAAFLSHGKSLHSVTVQDQEYWMLPDIKPGKPATGIKLLSGFDEYYMGFKDKGLMLDKEFSKPMSTPNGLLPYIILLNRKVAGTWRRNIKKNIIGMEYTPFKPFTAAQQKALKEAAKPFGKFIGLPLEWEK</sequence>
<dbReference type="PANTHER" id="PTHR38479">
    <property type="entry name" value="LMO0824 PROTEIN"/>
    <property type="match status" value="1"/>
</dbReference>
<dbReference type="AlphaFoldDB" id="A0A3N4M9Q3"/>
<comment type="caution">
    <text evidence="1">The sequence shown here is derived from an EMBL/GenBank/DDBJ whole genome shotgun (WGS) entry which is preliminary data.</text>
</comment>
<name>A0A3N4M9Q3_9BACT</name>